<dbReference type="AlphaFoldDB" id="A0A0C3FR98"/>
<evidence type="ECO:0000256" key="1">
    <source>
        <dbReference type="SAM" id="MobiDB-lite"/>
    </source>
</evidence>
<reference evidence="2 3" key="1">
    <citation type="submission" date="2014-04" db="EMBL/GenBank/DDBJ databases">
        <authorList>
            <consortium name="DOE Joint Genome Institute"/>
            <person name="Kuo A."/>
            <person name="Tarkka M."/>
            <person name="Buscot F."/>
            <person name="Kohler A."/>
            <person name="Nagy L.G."/>
            <person name="Floudas D."/>
            <person name="Copeland A."/>
            <person name="Barry K.W."/>
            <person name="Cichocki N."/>
            <person name="Veneault-Fourrey C."/>
            <person name="LaButti K."/>
            <person name="Lindquist E.A."/>
            <person name="Lipzen A."/>
            <person name="Lundell T."/>
            <person name="Morin E."/>
            <person name="Murat C."/>
            <person name="Sun H."/>
            <person name="Tunlid A."/>
            <person name="Henrissat B."/>
            <person name="Grigoriev I.V."/>
            <person name="Hibbett D.S."/>
            <person name="Martin F."/>
            <person name="Nordberg H.P."/>
            <person name="Cantor M.N."/>
            <person name="Hua S.X."/>
        </authorList>
    </citation>
    <scope>NUCLEOTIDE SEQUENCE [LARGE SCALE GENOMIC DNA]</scope>
    <source>
        <strain evidence="2 3">F 1598</strain>
    </source>
</reference>
<name>A0A0C3FR98_PILCF</name>
<dbReference type="HOGENOM" id="CLU_2622871_0_0_1"/>
<feature type="region of interest" description="Disordered" evidence="1">
    <location>
        <begin position="1"/>
        <end position="24"/>
    </location>
</feature>
<evidence type="ECO:0000313" key="3">
    <source>
        <dbReference type="Proteomes" id="UP000054166"/>
    </source>
</evidence>
<protein>
    <submittedName>
        <fullName evidence="2">Uncharacterized protein</fullName>
    </submittedName>
</protein>
<gene>
    <name evidence="2" type="ORF">PILCRDRAFT_820603</name>
</gene>
<dbReference type="InParanoid" id="A0A0C3FR98"/>
<accession>A0A0C3FR98</accession>
<reference evidence="3" key="2">
    <citation type="submission" date="2015-01" db="EMBL/GenBank/DDBJ databases">
        <title>Evolutionary Origins and Diversification of the Mycorrhizal Mutualists.</title>
        <authorList>
            <consortium name="DOE Joint Genome Institute"/>
            <consortium name="Mycorrhizal Genomics Consortium"/>
            <person name="Kohler A."/>
            <person name="Kuo A."/>
            <person name="Nagy L.G."/>
            <person name="Floudas D."/>
            <person name="Copeland A."/>
            <person name="Barry K.W."/>
            <person name="Cichocki N."/>
            <person name="Veneault-Fourrey C."/>
            <person name="LaButti K."/>
            <person name="Lindquist E.A."/>
            <person name="Lipzen A."/>
            <person name="Lundell T."/>
            <person name="Morin E."/>
            <person name="Murat C."/>
            <person name="Riley R."/>
            <person name="Ohm R."/>
            <person name="Sun H."/>
            <person name="Tunlid A."/>
            <person name="Henrissat B."/>
            <person name="Grigoriev I.V."/>
            <person name="Hibbett D.S."/>
            <person name="Martin F."/>
        </authorList>
    </citation>
    <scope>NUCLEOTIDE SEQUENCE [LARGE SCALE GENOMIC DNA]</scope>
    <source>
        <strain evidence="3">F 1598</strain>
    </source>
</reference>
<sequence length="78" mass="8566">MTRAHKSSATSDAKDMTTKYVGDRPRCRNFNGKSEFSPSPSACGTTTAASCFSQNEKLGPYQPKNFFKDLDACIPQHT</sequence>
<organism evidence="2 3">
    <name type="scientific">Piloderma croceum (strain F 1598)</name>
    <dbReference type="NCBI Taxonomy" id="765440"/>
    <lineage>
        <taxon>Eukaryota</taxon>
        <taxon>Fungi</taxon>
        <taxon>Dikarya</taxon>
        <taxon>Basidiomycota</taxon>
        <taxon>Agaricomycotina</taxon>
        <taxon>Agaricomycetes</taxon>
        <taxon>Agaricomycetidae</taxon>
        <taxon>Atheliales</taxon>
        <taxon>Atheliaceae</taxon>
        <taxon>Piloderma</taxon>
    </lineage>
</organism>
<proteinExistence type="predicted"/>
<keyword evidence="3" id="KW-1185">Reference proteome</keyword>
<feature type="compositionally biased region" description="Basic and acidic residues" evidence="1">
    <location>
        <begin position="12"/>
        <end position="24"/>
    </location>
</feature>
<dbReference type="Proteomes" id="UP000054166">
    <property type="component" value="Unassembled WGS sequence"/>
</dbReference>
<dbReference type="EMBL" id="KN832995">
    <property type="protein sequence ID" value="KIM82219.1"/>
    <property type="molecule type" value="Genomic_DNA"/>
</dbReference>
<evidence type="ECO:0000313" key="2">
    <source>
        <dbReference type="EMBL" id="KIM82219.1"/>
    </source>
</evidence>